<dbReference type="Gene3D" id="3.10.620.30">
    <property type="match status" value="1"/>
</dbReference>
<comment type="caution">
    <text evidence="3">The sequence shown here is derived from an EMBL/GenBank/DDBJ whole genome shotgun (WGS) entry which is preliminary data.</text>
</comment>
<protein>
    <recommendedName>
        <fullName evidence="2">Transglutaminase-like domain-containing protein</fullName>
    </recommendedName>
</protein>
<dbReference type="STRING" id="883158.HMPREF9140_00714"/>
<keyword evidence="4" id="KW-1185">Reference proteome</keyword>
<organism evidence="3 4">
    <name type="scientific">Prevotella micans F0438</name>
    <dbReference type="NCBI Taxonomy" id="883158"/>
    <lineage>
        <taxon>Bacteria</taxon>
        <taxon>Pseudomonadati</taxon>
        <taxon>Bacteroidota</taxon>
        <taxon>Bacteroidia</taxon>
        <taxon>Bacteroidales</taxon>
        <taxon>Prevotellaceae</taxon>
        <taxon>Prevotella</taxon>
    </lineage>
</organism>
<feature type="domain" description="Transglutaminase-like" evidence="2">
    <location>
        <begin position="153"/>
        <end position="212"/>
    </location>
</feature>
<dbReference type="eggNOG" id="COG1305">
    <property type="taxonomic scope" value="Bacteria"/>
</dbReference>
<evidence type="ECO:0000256" key="1">
    <source>
        <dbReference type="SAM" id="SignalP"/>
    </source>
</evidence>
<sequence length="816" mass="93363">MKHILLLALLALCPMAMLANKTQIEQKTKTVKRNAKQTSVETYLDFLYRYMPQPDKTDYSREFYKQNIALALQARKDMPWGEKVSEDLFQHFVLPVRVNNENLDESRAVFFPDLKTRLKGLSMKEAILEVNHWCHEKVTYRPSDARTSSPLASVRTAYGRCGEESTFLVAALRSVCIPARQVYTPRWAHTDDNHAWVEAWADGQWWFLGACEPEPVLNLGWFNESASRGLLMHTKVFGDYKGNEEVISSTPFYTEINVVDNYAKATKKTLRIVDTQDRPIAGARVEFKIYNYAEFFTVATKLTDARGEVSITAGLGDMIAWVSKDGNYAFKKINFRESQPNIIVLSSVRPQRVNDFDIIPPAMVSSLPPVTAEQRRNNDLRKMHEDSIRQAYEATMKDESRGNYDVINRFLAEAKNQVMAKKLLEVISKKDLRDIQLAVLKDNETERTDTSEIYCKYVLSPRVENEWLVPYKAVFRKELAAIKSPQQLLEWTRKNITIDNTQNPQHLRMSPLSVYRTKRTDNRSWKIFFVSAARSLGFPARVNEIDGRLQYWADGRWNDTEKAKVTPTGKLQLDYSRMAGIDDPKYYIHFSISKIVNGKTQLLTYPDETTWQTTFNKPVELETGTYMLITGTRLANGSVLAHCETFNVEKGKTTNVRLSLRESNDEVQVIGSLNAENNYFDTATGTTTSLLATAGRGYYVIGIIAPNHEPSNHTLRDIALCKEGFEKWGRKIFFLFENEEARSRFNASEFENMPSTVVWGTDIKGNIYNEIRNEFHLTSSSLPIFIIADSFNRVVFISQGYTIGLGEQLLKVIGKL</sequence>
<dbReference type="RefSeq" id="WP_006951792.1">
    <property type="nucleotide sequence ID" value="NZ_JH594521.1"/>
</dbReference>
<dbReference type="PANTHER" id="PTHR35532:SF5">
    <property type="entry name" value="CARBOHYDRATE-BINDING DOMAIN-CONTAINING PROTEIN"/>
    <property type="match status" value="1"/>
</dbReference>
<evidence type="ECO:0000313" key="3">
    <source>
        <dbReference type="EMBL" id="EHO72307.1"/>
    </source>
</evidence>
<feature type="chain" id="PRO_5003553677" description="Transglutaminase-like domain-containing protein" evidence="1">
    <location>
        <begin position="19"/>
        <end position="816"/>
    </location>
</feature>
<name>H1Q1C6_9BACT</name>
<dbReference type="InterPro" id="IPR038765">
    <property type="entry name" value="Papain-like_cys_pep_sf"/>
</dbReference>
<dbReference type="Pfam" id="PF01841">
    <property type="entry name" value="Transglut_core"/>
    <property type="match status" value="2"/>
</dbReference>
<dbReference type="EMBL" id="AGWK01000021">
    <property type="protein sequence ID" value="EHO72307.1"/>
    <property type="molecule type" value="Genomic_DNA"/>
</dbReference>
<feature type="signal peptide" evidence="1">
    <location>
        <begin position="1"/>
        <end position="18"/>
    </location>
</feature>
<accession>H1Q1C6</accession>
<gene>
    <name evidence="3" type="ORF">HMPREF9140_00714</name>
</gene>
<dbReference type="SUPFAM" id="SSF54001">
    <property type="entry name" value="Cysteine proteinases"/>
    <property type="match status" value="1"/>
</dbReference>
<proteinExistence type="predicted"/>
<dbReference type="InterPro" id="IPR002931">
    <property type="entry name" value="Transglutaminase-like"/>
</dbReference>
<dbReference type="SMART" id="SM00460">
    <property type="entry name" value="TGc"/>
    <property type="match status" value="1"/>
</dbReference>
<dbReference type="PANTHER" id="PTHR35532">
    <property type="entry name" value="SIMILAR TO POLYHYDROXYALKANOATE DEPOLYMERASE"/>
    <property type="match status" value="1"/>
</dbReference>
<evidence type="ECO:0000259" key="2">
    <source>
        <dbReference type="SMART" id="SM00460"/>
    </source>
</evidence>
<dbReference type="HOGENOM" id="CLU_325905_0_0_10"/>
<keyword evidence="1" id="KW-0732">Signal</keyword>
<dbReference type="PATRIC" id="fig|883158.3.peg.729"/>
<evidence type="ECO:0000313" key="4">
    <source>
        <dbReference type="Proteomes" id="UP000016023"/>
    </source>
</evidence>
<dbReference type="Proteomes" id="UP000016023">
    <property type="component" value="Unassembled WGS sequence"/>
</dbReference>
<dbReference type="AlphaFoldDB" id="H1Q1C6"/>
<dbReference type="Gene3D" id="2.60.40.1120">
    <property type="entry name" value="Carboxypeptidase-like, regulatory domain"/>
    <property type="match status" value="1"/>
</dbReference>
<reference evidence="3 4" key="1">
    <citation type="submission" date="2011-12" db="EMBL/GenBank/DDBJ databases">
        <title>The Genome Sequence of Prevotella micans F0438.</title>
        <authorList>
            <consortium name="The Broad Institute Genome Sequencing Platform"/>
            <person name="Earl A."/>
            <person name="Ward D."/>
            <person name="Feldgarden M."/>
            <person name="Gevers D."/>
            <person name="Izard J."/>
            <person name="Baranova O.V."/>
            <person name="Blanton J.M."/>
            <person name="Wade W.G."/>
            <person name="Dewhirst F.E."/>
            <person name="Young S.K."/>
            <person name="Zeng Q."/>
            <person name="Gargeya S."/>
            <person name="Fitzgerald M."/>
            <person name="Haas B."/>
            <person name="Abouelleil A."/>
            <person name="Alvarado L."/>
            <person name="Arachchi H.M."/>
            <person name="Berlin A."/>
            <person name="Chapman S.B."/>
            <person name="Gearin G."/>
            <person name="Goldberg J."/>
            <person name="Griggs A."/>
            <person name="Gujja S."/>
            <person name="Hansen M."/>
            <person name="Heiman D."/>
            <person name="Howarth C."/>
            <person name="Larimer J."/>
            <person name="Lui A."/>
            <person name="MacDonald P.J.P."/>
            <person name="McCowen C."/>
            <person name="Montmayeur A."/>
            <person name="Murphy C."/>
            <person name="Neiman D."/>
            <person name="Pearson M."/>
            <person name="Priest M."/>
            <person name="Roberts A."/>
            <person name="Saif S."/>
            <person name="Shea T."/>
            <person name="Sisk P."/>
            <person name="Stolte C."/>
            <person name="Sykes S."/>
            <person name="Wortman J."/>
            <person name="Nusbaum C."/>
            <person name="Birren B."/>
        </authorList>
    </citation>
    <scope>NUCLEOTIDE SEQUENCE [LARGE SCALE GENOMIC DNA]</scope>
    <source>
        <strain evidence="3 4">F0438</strain>
    </source>
</reference>